<organism evidence="3 4">
    <name type="scientific">Blautia celeris</name>
    <dbReference type="NCBI Taxonomy" id="2763026"/>
    <lineage>
        <taxon>Bacteria</taxon>
        <taxon>Bacillati</taxon>
        <taxon>Bacillota</taxon>
        <taxon>Clostridia</taxon>
        <taxon>Lachnospirales</taxon>
        <taxon>Lachnospiraceae</taxon>
        <taxon>Blautia</taxon>
    </lineage>
</organism>
<accession>A0ABR7FDD4</accession>
<evidence type="ECO:0000256" key="1">
    <source>
        <dbReference type="ARBA" id="ARBA00023002"/>
    </source>
</evidence>
<dbReference type="Gene3D" id="3.40.920.10">
    <property type="entry name" value="Pyruvate-ferredoxin oxidoreductase, PFOR, domain III"/>
    <property type="match status" value="1"/>
</dbReference>
<feature type="domain" description="Pyruvate/ketoisovalerate oxidoreductase catalytic" evidence="2">
    <location>
        <begin position="10"/>
        <end position="173"/>
    </location>
</feature>
<dbReference type="InterPro" id="IPR011894">
    <property type="entry name" value="PorC_KorC"/>
</dbReference>
<comment type="caution">
    <text evidence="3">The sequence shown here is derived from an EMBL/GenBank/DDBJ whole genome shotgun (WGS) entry which is preliminary data.</text>
</comment>
<name>A0ABR7FDD4_9FIRM</name>
<reference evidence="3 4" key="1">
    <citation type="submission" date="2020-08" db="EMBL/GenBank/DDBJ databases">
        <title>Genome public.</title>
        <authorList>
            <person name="Liu C."/>
            <person name="Sun Q."/>
        </authorList>
    </citation>
    <scope>NUCLEOTIDE SEQUENCE [LARGE SCALE GENOMIC DNA]</scope>
    <source>
        <strain evidence="3 4">NSJ-34</strain>
    </source>
</reference>
<sequence>MADIMFAGIGGQGVLTAGKILIEIAAEHGKNVSWTSEYSAEMRGGIALCRVVVSDEEIGSPYPDYLDVLCCMNEDAYDKYVSDMREGGCVIINRSVFGEKQFPENVKVYGVDAMEIASELENQRGLNLVVLGAMIRATGMMDVNEFADTLEAYFNKKGKASDKNVQCFMMGYEKAEKMQ</sequence>
<dbReference type="PANTHER" id="PTHR42730:SF1">
    <property type="entry name" value="2-OXOGLUTARATE SYNTHASE SUBUNIT KORC"/>
    <property type="match status" value="1"/>
</dbReference>
<dbReference type="EMBL" id="JACOOU010000005">
    <property type="protein sequence ID" value="MBC5673227.1"/>
    <property type="molecule type" value="Genomic_DNA"/>
</dbReference>
<keyword evidence="1" id="KW-0560">Oxidoreductase</keyword>
<proteinExistence type="predicted"/>
<protein>
    <submittedName>
        <fullName evidence="3">2-oxoacid:acceptor oxidoreductase family protein</fullName>
    </submittedName>
</protein>
<dbReference type="RefSeq" id="WP_054350855.1">
    <property type="nucleotide sequence ID" value="NZ_JACOOU010000005.1"/>
</dbReference>
<dbReference type="SUPFAM" id="SSF53323">
    <property type="entry name" value="Pyruvate-ferredoxin oxidoreductase, PFOR, domain III"/>
    <property type="match status" value="1"/>
</dbReference>
<dbReference type="InterPro" id="IPR019752">
    <property type="entry name" value="Pyrv/ketoisovalerate_OxRed_cat"/>
</dbReference>
<evidence type="ECO:0000259" key="2">
    <source>
        <dbReference type="Pfam" id="PF01558"/>
    </source>
</evidence>
<evidence type="ECO:0000313" key="3">
    <source>
        <dbReference type="EMBL" id="MBC5673227.1"/>
    </source>
</evidence>
<dbReference type="Proteomes" id="UP000654573">
    <property type="component" value="Unassembled WGS sequence"/>
</dbReference>
<gene>
    <name evidence="3" type="ORF">H8S76_13305</name>
</gene>
<dbReference type="Pfam" id="PF01558">
    <property type="entry name" value="POR"/>
    <property type="match status" value="1"/>
</dbReference>
<dbReference type="InterPro" id="IPR002869">
    <property type="entry name" value="Pyrv_flavodox_OxRed_cen"/>
</dbReference>
<evidence type="ECO:0000313" key="4">
    <source>
        <dbReference type="Proteomes" id="UP000654573"/>
    </source>
</evidence>
<dbReference type="NCBIfam" id="TIGR02175">
    <property type="entry name" value="PorC_KorC"/>
    <property type="match status" value="1"/>
</dbReference>
<keyword evidence="4" id="KW-1185">Reference proteome</keyword>
<dbReference type="InterPro" id="IPR052554">
    <property type="entry name" value="2-oxoglutarate_synth_KorC"/>
</dbReference>
<dbReference type="PANTHER" id="PTHR42730">
    <property type="entry name" value="2-OXOGLUTARATE SYNTHASE SUBUNIT KORC"/>
    <property type="match status" value="1"/>
</dbReference>